<dbReference type="OrthoDB" id="3244185at2759"/>
<dbReference type="STRING" id="1314777.A0A164PJ08"/>
<dbReference type="AlphaFoldDB" id="A0A164PJ08"/>
<protein>
    <submittedName>
        <fullName evidence="1">Uncharacterized protein</fullName>
    </submittedName>
</protein>
<reference evidence="1 2" key="1">
    <citation type="journal article" date="2016" name="Mol. Biol. Evol.">
        <title>Comparative Genomics of Early-Diverging Mushroom-Forming Fungi Provides Insights into the Origins of Lignocellulose Decay Capabilities.</title>
        <authorList>
            <person name="Nagy L.G."/>
            <person name="Riley R."/>
            <person name="Tritt A."/>
            <person name="Adam C."/>
            <person name="Daum C."/>
            <person name="Floudas D."/>
            <person name="Sun H."/>
            <person name="Yadav J.S."/>
            <person name="Pangilinan J."/>
            <person name="Larsson K.H."/>
            <person name="Matsuura K."/>
            <person name="Barry K."/>
            <person name="Labutti K."/>
            <person name="Kuo R."/>
            <person name="Ohm R.A."/>
            <person name="Bhattacharya S.S."/>
            <person name="Shirouzu T."/>
            <person name="Yoshinaga Y."/>
            <person name="Martin F.M."/>
            <person name="Grigoriev I.V."/>
            <person name="Hibbett D.S."/>
        </authorList>
    </citation>
    <scope>NUCLEOTIDE SEQUENCE [LARGE SCALE GENOMIC DNA]</scope>
    <source>
        <strain evidence="1 2">HHB9708</strain>
    </source>
</reference>
<sequence length="208" mass="23433">MTGQATGLFVTGNRTGSYQSRAKSEKVQSQPDFQTLLKRAIFVGSLTPDFVDVAIARPRSNPLNDTGTPARFDPVLVRKPDVEDAKAFGIDLYNIGVLKLIFAIPPDLLQHPTLSLAVDDPGTLAYVEWLDIEPDKDEASGMYRITRPARRFIRHEIIELSSISRTCHLIPEFGSRVPRSWSFDTAMLKQRAFWLNNYSDNLAFQTLY</sequence>
<organism evidence="1 2">
    <name type="scientific">Sistotremastrum niveocremeum HHB9708</name>
    <dbReference type="NCBI Taxonomy" id="1314777"/>
    <lineage>
        <taxon>Eukaryota</taxon>
        <taxon>Fungi</taxon>
        <taxon>Dikarya</taxon>
        <taxon>Basidiomycota</taxon>
        <taxon>Agaricomycotina</taxon>
        <taxon>Agaricomycetes</taxon>
        <taxon>Sistotremastrales</taxon>
        <taxon>Sistotremastraceae</taxon>
        <taxon>Sertulicium</taxon>
        <taxon>Sertulicium niveocremeum</taxon>
    </lineage>
</organism>
<name>A0A164PJ08_9AGAM</name>
<evidence type="ECO:0000313" key="2">
    <source>
        <dbReference type="Proteomes" id="UP000076722"/>
    </source>
</evidence>
<accession>A0A164PJ08</accession>
<dbReference type="Proteomes" id="UP000076722">
    <property type="component" value="Unassembled WGS sequence"/>
</dbReference>
<proteinExistence type="predicted"/>
<dbReference type="EMBL" id="KV419433">
    <property type="protein sequence ID" value="KZS88776.1"/>
    <property type="molecule type" value="Genomic_DNA"/>
</dbReference>
<gene>
    <name evidence="1" type="ORF">SISNIDRAFT_489810</name>
</gene>
<keyword evidence="2" id="KW-1185">Reference proteome</keyword>
<evidence type="ECO:0000313" key="1">
    <source>
        <dbReference type="EMBL" id="KZS88776.1"/>
    </source>
</evidence>